<evidence type="ECO:0000256" key="1">
    <source>
        <dbReference type="ARBA" id="ARBA00022679"/>
    </source>
</evidence>
<evidence type="ECO:0000256" key="2">
    <source>
        <dbReference type="ARBA" id="ARBA00023315"/>
    </source>
</evidence>
<dbReference type="CDD" id="cd04301">
    <property type="entry name" value="NAT_SF"/>
    <property type="match status" value="1"/>
</dbReference>
<dbReference type="AlphaFoldDB" id="A0AB35MJF9"/>
<gene>
    <name evidence="4" type="ORF">QQ002_10150</name>
</gene>
<proteinExistence type="predicted"/>
<accession>A0AB35MJF9</accession>
<dbReference type="GO" id="GO:0016747">
    <property type="term" value="F:acyltransferase activity, transferring groups other than amino-acyl groups"/>
    <property type="evidence" value="ECO:0007669"/>
    <property type="project" value="InterPro"/>
</dbReference>
<keyword evidence="1" id="KW-0808">Transferase</keyword>
<sequence>MAQHPVRLATRADARAAAQLLHDFNKEFDAPTPGPEVLAARLAGLLDQGDTFAYLAGSPAVGIALVTLRPNVWFDGPVALLDELYVRPDLRGRTIGTDLIRAVADYCRELGVDFLEVNVDEGDKDALRFYVHHSFALRQPDTGERAFYLTRALG</sequence>
<dbReference type="InterPro" id="IPR000182">
    <property type="entry name" value="GNAT_dom"/>
</dbReference>
<protein>
    <submittedName>
        <fullName evidence="4">GNAT family N-acetyltransferase</fullName>
    </submittedName>
</protein>
<dbReference type="Proteomes" id="UP001172756">
    <property type="component" value="Unassembled WGS sequence"/>
</dbReference>
<dbReference type="EMBL" id="JAUHQB010000007">
    <property type="protein sequence ID" value="MDN4483898.1"/>
    <property type="molecule type" value="Genomic_DNA"/>
</dbReference>
<comment type="caution">
    <text evidence="4">The sequence shown here is derived from an EMBL/GenBank/DDBJ whole genome shotgun (WGS) entry which is preliminary data.</text>
</comment>
<organism evidence="4 5">
    <name type="scientific">Demequina lignilytica</name>
    <dbReference type="NCBI Taxonomy" id="3051663"/>
    <lineage>
        <taxon>Bacteria</taxon>
        <taxon>Bacillati</taxon>
        <taxon>Actinomycetota</taxon>
        <taxon>Actinomycetes</taxon>
        <taxon>Micrococcales</taxon>
        <taxon>Demequinaceae</taxon>
        <taxon>Demequina</taxon>
    </lineage>
</organism>
<evidence type="ECO:0000259" key="3">
    <source>
        <dbReference type="PROSITE" id="PS51186"/>
    </source>
</evidence>
<feature type="domain" description="N-acetyltransferase" evidence="3">
    <location>
        <begin position="4"/>
        <end position="154"/>
    </location>
</feature>
<dbReference type="InterPro" id="IPR016181">
    <property type="entry name" value="Acyl_CoA_acyltransferase"/>
</dbReference>
<dbReference type="RefSeq" id="WP_301160624.1">
    <property type="nucleotide sequence ID" value="NZ_JAUHQB010000007.1"/>
</dbReference>
<reference evidence="4 5" key="1">
    <citation type="submission" date="2023-06" db="EMBL/GenBank/DDBJ databases">
        <title>SYSU T0a273.</title>
        <authorList>
            <person name="Gao L."/>
            <person name="Fang B.-Z."/>
            <person name="Li W.-J."/>
        </authorList>
    </citation>
    <scope>NUCLEOTIDE SEQUENCE [LARGE SCALE GENOMIC DNA]</scope>
    <source>
        <strain evidence="4 5">SYSU T0a273</strain>
    </source>
</reference>
<evidence type="ECO:0000313" key="4">
    <source>
        <dbReference type="EMBL" id="MDN4483898.1"/>
    </source>
</evidence>
<dbReference type="SUPFAM" id="SSF55729">
    <property type="entry name" value="Acyl-CoA N-acyltransferases (Nat)"/>
    <property type="match status" value="1"/>
</dbReference>
<evidence type="ECO:0000313" key="5">
    <source>
        <dbReference type="Proteomes" id="UP001172756"/>
    </source>
</evidence>
<dbReference type="Pfam" id="PF00583">
    <property type="entry name" value="Acetyltransf_1"/>
    <property type="match status" value="1"/>
</dbReference>
<name>A0AB35MJF9_9MICO</name>
<dbReference type="InterPro" id="IPR050832">
    <property type="entry name" value="Bact_Acetyltransf"/>
</dbReference>
<dbReference type="PROSITE" id="PS51186">
    <property type="entry name" value="GNAT"/>
    <property type="match status" value="1"/>
</dbReference>
<dbReference type="PANTHER" id="PTHR43877">
    <property type="entry name" value="AMINOALKYLPHOSPHONATE N-ACETYLTRANSFERASE-RELATED-RELATED"/>
    <property type="match status" value="1"/>
</dbReference>
<dbReference type="Gene3D" id="3.40.630.30">
    <property type="match status" value="1"/>
</dbReference>
<keyword evidence="2" id="KW-0012">Acyltransferase</keyword>